<comment type="caution">
    <text evidence="2">The sequence shown here is derived from an EMBL/GenBank/DDBJ whole genome shotgun (WGS) entry which is preliminary data.</text>
</comment>
<proteinExistence type="predicted"/>
<dbReference type="Proteomes" id="UP000287651">
    <property type="component" value="Unassembled WGS sequence"/>
</dbReference>
<evidence type="ECO:0000313" key="2">
    <source>
        <dbReference type="EMBL" id="RRT62650.1"/>
    </source>
</evidence>
<accession>A0A426ZF98</accession>
<protein>
    <submittedName>
        <fullName evidence="2">Uncharacterized protein</fullName>
    </submittedName>
</protein>
<evidence type="ECO:0000313" key="3">
    <source>
        <dbReference type="Proteomes" id="UP000287651"/>
    </source>
</evidence>
<evidence type="ECO:0000256" key="1">
    <source>
        <dbReference type="SAM" id="MobiDB-lite"/>
    </source>
</evidence>
<sequence length="79" mass="8805">IIAGADGLERHRGIEHDDVNAGELLEEGDEDGHGELRPILPLHYYVAPRVLDRLLAPRWPPPGPRTPRRCHRCHGSFGA</sequence>
<feature type="compositionally biased region" description="Basic residues" evidence="1">
    <location>
        <begin position="66"/>
        <end position="79"/>
    </location>
</feature>
<feature type="non-terminal residue" evidence="2">
    <location>
        <position position="1"/>
    </location>
</feature>
<gene>
    <name evidence="2" type="ORF">B296_00027712</name>
</gene>
<feature type="region of interest" description="Disordered" evidence="1">
    <location>
        <begin position="57"/>
        <end position="79"/>
    </location>
</feature>
<dbReference type="EMBL" id="AMZH03006907">
    <property type="protein sequence ID" value="RRT62650.1"/>
    <property type="molecule type" value="Genomic_DNA"/>
</dbReference>
<reference evidence="2 3" key="1">
    <citation type="journal article" date="2014" name="Agronomy (Basel)">
        <title>A Draft Genome Sequence for Ensete ventricosum, the Drought-Tolerant Tree Against Hunger.</title>
        <authorList>
            <person name="Harrison J."/>
            <person name="Moore K.A."/>
            <person name="Paszkiewicz K."/>
            <person name="Jones T."/>
            <person name="Grant M."/>
            <person name="Ambacheew D."/>
            <person name="Muzemil S."/>
            <person name="Studholme D.J."/>
        </authorList>
    </citation>
    <scope>NUCLEOTIDE SEQUENCE [LARGE SCALE GENOMIC DNA]</scope>
</reference>
<organism evidence="2 3">
    <name type="scientific">Ensete ventricosum</name>
    <name type="common">Abyssinian banana</name>
    <name type="synonym">Musa ensete</name>
    <dbReference type="NCBI Taxonomy" id="4639"/>
    <lineage>
        <taxon>Eukaryota</taxon>
        <taxon>Viridiplantae</taxon>
        <taxon>Streptophyta</taxon>
        <taxon>Embryophyta</taxon>
        <taxon>Tracheophyta</taxon>
        <taxon>Spermatophyta</taxon>
        <taxon>Magnoliopsida</taxon>
        <taxon>Liliopsida</taxon>
        <taxon>Zingiberales</taxon>
        <taxon>Musaceae</taxon>
        <taxon>Ensete</taxon>
    </lineage>
</organism>
<dbReference type="AlphaFoldDB" id="A0A426ZF98"/>
<name>A0A426ZF98_ENSVE</name>